<feature type="domain" description="NAD-dependent epimerase/dehydratase" evidence="1">
    <location>
        <begin position="3"/>
        <end position="228"/>
    </location>
</feature>
<reference evidence="2 3" key="2">
    <citation type="submission" date="2018-06" db="EMBL/GenBank/DDBJ databases">
        <authorList>
            <person name="Zhirakovskaya E."/>
        </authorList>
    </citation>
    <scope>NUCLEOTIDE SEQUENCE [LARGE SCALE GENOMIC DNA]</scope>
    <source>
        <strain evidence="2 3">FBKL4.011</strain>
    </source>
</reference>
<organism evidence="2 3">
    <name type="scientific">Thermoflavimicrobium daqui</name>
    <dbReference type="NCBI Taxonomy" id="2137476"/>
    <lineage>
        <taxon>Bacteria</taxon>
        <taxon>Bacillati</taxon>
        <taxon>Bacillota</taxon>
        <taxon>Bacilli</taxon>
        <taxon>Bacillales</taxon>
        <taxon>Thermoactinomycetaceae</taxon>
        <taxon>Thermoflavimicrobium</taxon>
    </lineage>
</organism>
<comment type="caution">
    <text evidence="2">The sequence shown here is derived from an EMBL/GenBank/DDBJ whole genome shotgun (WGS) entry which is preliminary data.</text>
</comment>
<sequence length="328" mass="37358">MNVLVTGATGFLGQRLALRLHQLGYNVTATGRSQQKGAYLAEQGISFIPANLEDTVTIQAMCKNQDYVFHSGALSSPWGPYEHFYQSNVIGTKNLIEGCMQYPVRRLIHVSTPSIYFHYTDRLQIKEEEPLPKTKVNAYAETKWLAEQEIDRAFQEGLPVITIRPRALFGPGDQAILPRLLQANERRFIPLINGGKVWIDLTYIDNVVDALLLCMNSSSNTLGKKYNITNDEPVLLKDVLTEVFKLLEQPMRTKSIPFRLAYLFAGCLEWYARILGREKEPELTRYTVGVLGKSQTLDISKAKQELGYQPKVSIEEGIKRFVKWWKKQ</sequence>
<dbReference type="PANTHER" id="PTHR43245">
    <property type="entry name" value="BIFUNCTIONAL POLYMYXIN RESISTANCE PROTEIN ARNA"/>
    <property type="match status" value="1"/>
</dbReference>
<dbReference type="AlphaFoldDB" id="A0A364K561"/>
<reference evidence="2 3" key="1">
    <citation type="submission" date="2018-06" db="EMBL/GenBank/DDBJ databases">
        <title>Thermoflavimicrobium daqus sp. nov., a thermophilic microbe isolated from Moutai-flavour Daqu.</title>
        <authorList>
            <person name="Wang X."/>
            <person name="Zhou H."/>
        </authorList>
    </citation>
    <scope>NUCLEOTIDE SEQUENCE [LARGE SCALE GENOMIC DNA]</scope>
    <source>
        <strain evidence="2 3">FBKL4.011</strain>
    </source>
</reference>
<dbReference type="Proteomes" id="UP000251213">
    <property type="component" value="Unassembled WGS sequence"/>
</dbReference>
<proteinExistence type="predicted"/>
<dbReference type="OrthoDB" id="9811743at2"/>
<dbReference type="RefSeq" id="WP_113658857.1">
    <property type="nucleotide sequence ID" value="NZ_KZ845666.1"/>
</dbReference>
<dbReference type="InterPro" id="IPR001509">
    <property type="entry name" value="Epimerase_deHydtase"/>
</dbReference>
<dbReference type="InterPro" id="IPR050177">
    <property type="entry name" value="Lipid_A_modif_metabolic_enz"/>
</dbReference>
<accession>A0A364K561</accession>
<evidence type="ECO:0000313" key="3">
    <source>
        <dbReference type="Proteomes" id="UP000251213"/>
    </source>
</evidence>
<dbReference type="SUPFAM" id="SSF51735">
    <property type="entry name" value="NAD(P)-binding Rossmann-fold domains"/>
    <property type="match status" value="1"/>
</dbReference>
<evidence type="ECO:0000313" key="2">
    <source>
        <dbReference type="EMBL" id="RAL24486.1"/>
    </source>
</evidence>
<protein>
    <submittedName>
        <fullName evidence="2">3-beta hydroxysteroid dehydrogenase</fullName>
    </submittedName>
</protein>
<gene>
    <name evidence="2" type="ORF">DL897_09230</name>
</gene>
<dbReference type="Gene3D" id="3.40.50.720">
    <property type="entry name" value="NAD(P)-binding Rossmann-like Domain"/>
    <property type="match status" value="1"/>
</dbReference>
<keyword evidence="3" id="KW-1185">Reference proteome</keyword>
<name>A0A364K561_9BACL</name>
<dbReference type="EMBL" id="QJKK01000004">
    <property type="protein sequence ID" value="RAL24486.1"/>
    <property type="molecule type" value="Genomic_DNA"/>
</dbReference>
<evidence type="ECO:0000259" key="1">
    <source>
        <dbReference type="Pfam" id="PF01370"/>
    </source>
</evidence>
<dbReference type="PANTHER" id="PTHR43245:SF24">
    <property type="entry name" value="DEHYDROGENASE"/>
    <property type="match status" value="1"/>
</dbReference>
<dbReference type="InterPro" id="IPR036291">
    <property type="entry name" value="NAD(P)-bd_dom_sf"/>
</dbReference>
<dbReference type="Pfam" id="PF01370">
    <property type="entry name" value="Epimerase"/>
    <property type="match status" value="1"/>
</dbReference>